<sequence length="251" mass="25955">MDIRLEGRVVLVTGAAQGIGRAMARAFAQAGARVHLADLDREGVAAAGRDLGAPAHAADLADRAAAHALVAEVLAREGRLDVLALAAGGVRGQVGRPIEEITEEAWRALFEANVDAAFWIAQAAGPHLRQAGWGRIVAIASGAGLRPSLTGIQAYAAAKHALIGVVRQLSWELGPHGTTVNGVAPGLILTNPATHAQWAAYGEAGQQRVLESLHTRRLGRAEDIAAAALFLASEQAGWITGQVLAVDGGRL</sequence>
<dbReference type="PANTHER" id="PTHR43639">
    <property type="entry name" value="OXIDOREDUCTASE, SHORT-CHAIN DEHYDROGENASE/REDUCTASE FAMILY (AFU_ORTHOLOGUE AFUA_5G02870)"/>
    <property type="match status" value="1"/>
</dbReference>
<dbReference type="RefSeq" id="WP_128562344.1">
    <property type="nucleotide sequence ID" value="NZ_BPQH01000024.1"/>
</dbReference>
<keyword evidence="2" id="KW-0560">Oxidoreductase</keyword>
<dbReference type="PANTHER" id="PTHR43639:SF1">
    <property type="entry name" value="SHORT-CHAIN DEHYDROGENASE_REDUCTASE FAMILY PROTEIN"/>
    <property type="match status" value="1"/>
</dbReference>
<accession>A0ABQ4R5N4</accession>
<gene>
    <name evidence="3" type="primary">ped_1</name>
    <name evidence="3" type="ORF">OPKNFCMD_5788</name>
</gene>
<protein>
    <submittedName>
        <fullName evidence="3">(S)-1-Phenylethanol dehydrogenase</fullName>
    </submittedName>
</protein>
<evidence type="ECO:0000313" key="3">
    <source>
        <dbReference type="EMBL" id="GJD53018.1"/>
    </source>
</evidence>
<evidence type="ECO:0000256" key="2">
    <source>
        <dbReference type="ARBA" id="ARBA00023002"/>
    </source>
</evidence>
<dbReference type="InterPro" id="IPR002347">
    <property type="entry name" value="SDR_fam"/>
</dbReference>
<evidence type="ECO:0000256" key="1">
    <source>
        <dbReference type="ARBA" id="ARBA00006484"/>
    </source>
</evidence>
<reference evidence="3" key="1">
    <citation type="journal article" date="2021" name="Front. Microbiol.">
        <title>Comprehensive Comparative Genomics and Phenotyping of Methylobacterium Species.</title>
        <authorList>
            <person name="Alessa O."/>
            <person name="Ogura Y."/>
            <person name="Fujitani Y."/>
            <person name="Takami H."/>
            <person name="Hayashi T."/>
            <person name="Sahin N."/>
            <person name="Tani A."/>
        </authorList>
    </citation>
    <scope>NUCLEOTIDE SEQUENCE</scope>
    <source>
        <strain evidence="3">KCTC 52305</strain>
    </source>
</reference>
<comment type="caution">
    <text evidence="3">The sequence shown here is derived from an EMBL/GenBank/DDBJ whole genome shotgun (WGS) entry which is preliminary data.</text>
</comment>
<dbReference type="InterPro" id="IPR036291">
    <property type="entry name" value="NAD(P)-bd_dom_sf"/>
</dbReference>
<dbReference type="SUPFAM" id="SSF51735">
    <property type="entry name" value="NAD(P)-binding Rossmann-fold domains"/>
    <property type="match status" value="1"/>
</dbReference>
<name>A0ABQ4R5N4_9HYPH</name>
<comment type="similarity">
    <text evidence="1">Belongs to the short-chain dehydrogenases/reductases (SDR) family.</text>
</comment>
<proteinExistence type="inferred from homology"/>
<dbReference type="PRINTS" id="PR00081">
    <property type="entry name" value="GDHRDH"/>
</dbReference>
<dbReference type="EMBL" id="BPQH01000024">
    <property type="protein sequence ID" value="GJD53018.1"/>
    <property type="molecule type" value="Genomic_DNA"/>
</dbReference>
<evidence type="ECO:0000313" key="4">
    <source>
        <dbReference type="Proteomes" id="UP001055167"/>
    </source>
</evidence>
<dbReference type="Pfam" id="PF13561">
    <property type="entry name" value="adh_short_C2"/>
    <property type="match status" value="1"/>
</dbReference>
<dbReference type="Gene3D" id="3.40.50.720">
    <property type="entry name" value="NAD(P)-binding Rossmann-like Domain"/>
    <property type="match status" value="1"/>
</dbReference>
<organism evidence="3 4">
    <name type="scientific">Methylobacterium crusticola</name>
    <dbReference type="NCBI Taxonomy" id="1697972"/>
    <lineage>
        <taxon>Bacteria</taxon>
        <taxon>Pseudomonadati</taxon>
        <taxon>Pseudomonadota</taxon>
        <taxon>Alphaproteobacteria</taxon>
        <taxon>Hyphomicrobiales</taxon>
        <taxon>Methylobacteriaceae</taxon>
        <taxon>Methylobacterium</taxon>
    </lineage>
</organism>
<reference evidence="3" key="2">
    <citation type="submission" date="2021-08" db="EMBL/GenBank/DDBJ databases">
        <authorList>
            <person name="Tani A."/>
            <person name="Ola A."/>
            <person name="Ogura Y."/>
            <person name="Katsura K."/>
            <person name="Hayashi T."/>
        </authorList>
    </citation>
    <scope>NUCLEOTIDE SEQUENCE</scope>
    <source>
        <strain evidence="3">KCTC 52305</strain>
    </source>
</reference>
<dbReference type="Proteomes" id="UP001055167">
    <property type="component" value="Unassembled WGS sequence"/>
</dbReference>
<keyword evidence="4" id="KW-1185">Reference proteome</keyword>
<dbReference type="CDD" id="cd05233">
    <property type="entry name" value="SDR_c"/>
    <property type="match status" value="1"/>
</dbReference>